<accession>A0A7C4LS77</accession>
<feature type="binding site" evidence="8">
    <location>
        <position position="21"/>
    </location>
    <ligand>
        <name>[4Fe-4S] cluster</name>
        <dbReference type="ChEBI" id="CHEBI:49883"/>
        <label>1</label>
    </ligand>
</feature>
<dbReference type="InterPro" id="IPR002792">
    <property type="entry name" value="TRAM_dom"/>
</dbReference>
<feature type="domain" description="Radical SAM core" evidence="11">
    <location>
        <begin position="153"/>
        <end position="383"/>
    </location>
</feature>
<comment type="similarity">
    <text evidence="8">Belongs to the methylthiotransferase family. RimO subfamily.</text>
</comment>
<evidence type="ECO:0000256" key="4">
    <source>
        <dbReference type="ARBA" id="ARBA00022691"/>
    </source>
</evidence>
<evidence type="ECO:0000259" key="9">
    <source>
        <dbReference type="PROSITE" id="PS50926"/>
    </source>
</evidence>
<dbReference type="AlphaFoldDB" id="A0A7C4LS77"/>
<dbReference type="EMBL" id="DSVQ01000018">
    <property type="protein sequence ID" value="HGT40511.1"/>
    <property type="molecule type" value="Genomic_DNA"/>
</dbReference>
<proteinExistence type="inferred from homology"/>
<evidence type="ECO:0000256" key="3">
    <source>
        <dbReference type="ARBA" id="ARBA00022679"/>
    </source>
</evidence>
<dbReference type="CDD" id="cd01335">
    <property type="entry name" value="Radical_SAM"/>
    <property type="match status" value="1"/>
</dbReference>
<feature type="binding site" evidence="8">
    <location>
        <position position="171"/>
    </location>
    <ligand>
        <name>[4Fe-4S] cluster</name>
        <dbReference type="ChEBI" id="CHEBI:49883"/>
        <label>2</label>
        <note>4Fe-4S-S-AdoMet</note>
    </ligand>
</feature>
<dbReference type="PROSITE" id="PS50926">
    <property type="entry name" value="TRAM"/>
    <property type="match status" value="1"/>
</dbReference>
<gene>
    <name evidence="8 12" type="primary">rimO</name>
    <name evidence="12" type="ORF">ENS64_14800</name>
</gene>
<dbReference type="GO" id="GO:0005840">
    <property type="term" value="C:ribosome"/>
    <property type="evidence" value="ECO:0007669"/>
    <property type="project" value="UniProtKB-KW"/>
</dbReference>
<feature type="domain" description="MTTase N-terminal" evidence="10">
    <location>
        <begin position="12"/>
        <end position="128"/>
    </location>
</feature>
<dbReference type="PANTHER" id="PTHR43837:SF1">
    <property type="entry name" value="RIBOSOMAL PROTEIN US12 METHYLTHIOTRANSFERASE RIMO"/>
    <property type="match status" value="1"/>
</dbReference>
<dbReference type="Gene3D" id="3.40.50.12160">
    <property type="entry name" value="Methylthiotransferase, N-terminal domain"/>
    <property type="match status" value="1"/>
</dbReference>
<name>A0A7C4LS77_9PLAN</name>
<feature type="binding site" evidence="8">
    <location>
        <position position="174"/>
    </location>
    <ligand>
        <name>[4Fe-4S] cluster</name>
        <dbReference type="ChEBI" id="CHEBI:49883"/>
        <label>2</label>
        <note>4Fe-4S-S-AdoMet</note>
    </ligand>
</feature>
<dbReference type="GO" id="GO:0035599">
    <property type="term" value="F:aspartic acid methylthiotransferase activity"/>
    <property type="evidence" value="ECO:0007669"/>
    <property type="project" value="TreeGrafter"/>
</dbReference>
<dbReference type="InterPro" id="IPR013848">
    <property type="entry name" value="Methylthiotransferase_N"/>
</dbReference>
<evidence type="ECO:0000256" key="6">
    <source>
        <dbReference type="ARBA" id="ARBA00023004"/>
    </source>
</evidence>
<organism evidence="12">
    <name type="scientific">Schlesneria paludicola</name>
    <dbReference type="NCBI Taxonomy" id="360056"/>
    <lineage>
        <taxon>Bacteria</taxon>
        <taxon>Pseudomonadati</taxon>
        <taxon>Planctomycetota</taxon>
        <taxon>Planctomycetia</taxon>
        <taxon>Planctomycetales</taxon>
        <taxon>Planctomycetaceae</taxon>
        <taxon>Schlesneria</taxon>
    </lineage>
</organism>
<dbReference type="NCBIfam" id="TIGR01125">
    <property type="entry name" value="30S ribosomal protein S12 methylthiotransferase RimO"/>
    <property type="match status" value="1"/>
</dbReference>
<dbReference type="InterPro" id="IPR023404">
    <property type="entry name" value="rSAM_horseshoe"/>
</dbReference>
<comment type="catalytic activity">
    <reaction evidence="8">
        <text>L-aspartate(89)-[ribosomal protein uS12]-hydrogen + (sulfur carrier)-SH + AH2 + 2 S-adenosyl-L-methionine = 3-methylsulfanyl-L-aspartate(89)-[ribosomal protein uS12]-hydrogen + (sulfur carrier)-H + 5'-deoxyadenosine + L-methionine + A + S-adenosyl-L-homocysteine + 2 H(+)</text>
        <dbReference type="Rhea" id="RHEA:37087"/>
        <dbReference type="Rhea" id="RHEA-COMP:10460"/>
        <dbReference type="Rhea" id="RHEA-COMP:10461"/>
        <dbReference type="Rhea" id="RHEA-COMP:14737"/>
        <dbReference type="Rhea" id="RHEA-COMP:14739"/>
        <dbReference type="ChEBI" id="CHEBI:13193"/>
        <dbReference type="ChEBI" id="CHEBI:15378"/>
        <dbReference type="ChEBI" id="CHEBI:17319"/>
        <dbReference type="ChEBI" id="CHEBI:17499"/>
        <dbReference type="ChEBI" id="CHEBI:29917"/>
        <dbReference type="ChEBI" id="CHEBI:29961"/>
        <dbReference type="ChEBI" id="CHEBI:57844"/>
        <dbReference type="ChEBI" id="CHEBI:57856"/>
        <dbReference type="ChEBI" id="CHEBI:59789"/>
        <dbReference type="ChEBI" id="CHEBI:64428"/>
        <dbReference type="ChEBI" id="CHEBI:73599"/>
        <dbReference type="EC" id="2.8.4.4"/>
    </reaction>
</comment>
<evidence type="ECO:0000256" key="8">
    <source>
        <dbReference type="HAMAP-Rule" id="MF_01865"/>
    </source>
</evidence>
<dbReference type="SUPFAM" id="SSF102114">
    <property type="entry name" value="Radical SAM enzymes"/>
    <property type="match status" value="1"/>
</dbReference>
<dbReference type="PANTHER" id="PTHR43837">
    <property type="entry name" value="RIBOSOMAL PROTEIN S12 METHYLTHIOTRANSFERASE RIMO"/>
    <property type="match status" value="1"/>
</dbReference>
<dbReference type="SFLD" id="SFLDG01082">
    <property type="entry name" value="B12-binding_domain_containing"/>
    <property type="match status" value="1"/>
</dbReference>
<keyword evidence="1 8" id="KW-0004">4Fe-4S</keyword>
<dbReference type="InterPro" id="IPR058240">
    <property type="entry name" value="rSAM_sf"/>
</dbReference>
<dbReference type="NCBIfam" id="TIGR00089">
    <property type="entry name" value="MiaB/RimO family radical SAM methylthiotransferase"/>
    <property type="match status" value="1"/>
</dbReference>
<dbReference type="GO" id="GO:0103039">
    <property type="term" value="F:protein methylthiotransferase activity"/>
    <property type="evidence" value="ECO:0007669"/>
    <property type="project" value="UniProtKB-EC"/>
</dbReference>
<feature type="domain" description="TRAM" evidence="9">
    <location>
        <begin position="386"/>
        <end position="467"/>
    </location>
</feature>
<comment type="caution">
    <text evidence="12">The sequence shown here is derived from an EMBL/GenBank/DDBJ whole genome shotgun (WGS) entry which is preliminary data.</text>
</comment>
<dbReference type="Pfam" id="PF04055">
    <property type="entry name" value="Radical_SAM"/>
    <property type="match status" value="1"/>
</dbReference>
<comment type="cofactor">
    <cofactor evidence="8">
        <name>[4Fe-4S] cluster</name>
        <dbReference type="ChEBI" id="CHEBI:49883"/>
    </cofactor>
    <text evidence="8">Binds 2 [4Fe-4S] clusters. One cluster is coordinated with 3 cysteines and an exchangeable S-adenosyl-L-methionine.</text>
</comment>
<dbReference type="HAMAP" id="MF_01865">
    <property type="entry name" value="MTTase_RimO"/>
    <property type="match status" value="1"/>
</dbReference>
<comment type="subcellular location">
    <subcellularLocation>
        <location evidence="8">Cytoplasm</location>
    </subcellularLocation>
</comment>
<dbReference type="SMART" id="SM00729">
    <property type="entry name" value="Elp3"/>
    <property type="match status" value="1"/>
</dbReference>
<keyword evidence="3 8" id="KW-0808">Transferase</keyword>
<dbReference type="InterPro" id="IPR020612">
    <property type="entry name" value="Methylthiotransferase_CS"/>
</dbReference>
<comment type="function">
    <text evidence="8">Catalyzes the methylthiolation of an aspartic acid residue of ribosomal protein uS12.</text>
</comment>
<dbReference type="Pfam" id="PF00919">
    <property type="entry name" value="UPF0004"/>
    <property type="match status" value="1"/>
</dbReference>
<reference evidence="12" key="1">
    <citation type="journal article" date="2020" name="mSystems">
        <title>Genome- and Community-Level Interaction Insights into Carbon Utilization and Element Cycling Functions of Hydrothermarchaeota in Hydrothermal Sediment.</title>
        <authorList>
            <person name="Zhou Z."/>
            <person name="Liu Y."/>
            <person name="Xu W."/>
            <person name="Pan J."/>
            <person name="Luo Z.H."/>
            <person name="Li M."/>
        </authorList>
    </citation>
    <scope>NUCLEOTIDE SEQUENCE [LARGE SCALE GENOMIC DNA]</scope>
    <source>
        <strain evidence="12">SpSt-508</strain>
    </source>
</reference>
<dbReference type="PROSITE" id="PS01278">
    <property type="entry name" value="MTTASE_RADICAL"/>
    <property type="match status" value="1"/>
</dbReference>
<keyword evidence="4 8" id="KW-0949">S-adenosyl-L-methionine</keyword>
<dbReference type="InterPro" id="IPR005840">
    <property type="entry name" value="Ribosomal_uS12_MeSTrfase_RimO"/>
</dbReference>
<keyword evidence="12" id="KW-0687">Ribonucleoprotein</keyword>
<evidence type="ECO:0000259" key="10">
    <source>
        <dbReference type="PROSITE" id="PS51449"/>
    </source>
</evidence>
<feature type="binding site" evidence="8">
    <location>
        <position position="91"/>
    </location>
    <ligand>
        <name>[4Fe-4S] cluster</name>
        <dbReference type="ChEBI" id="CHEBI:49883"/>
        <label>1</label>
    </ligand>
</feature>
<dbReference type="GO" id="GO:0006400">
    <property type="term" value="P:tRNA modification"/>
    <property type="evidence" value="ECO:0007669"/>
    <property type="project" value="InterPro"/>
</dbReference>
<evidence type="ECO:0000256" key="1">
    <source>
        <dbReference type="ARBA" id="ARBA00022485"/>
    </source>
</evidence>
<dbReference type="GO" id="GO:0051539">
    <property type="term" value="F:4 iron, 4 sulfur cluster binding"/>
    <property type="evidence" value="ECO:0007669"/>
    <property type="project" value="UniProtKB-UniRule"/>
</dbReference>
<sequence>MPDFASPQAPHLTYAFVSLGCPKNLVDSEKMLGTLSLDGFTLVSDPDGADFVIVNTCGFIEQSRAESRAVIREMLELKRAGRTKGVIVAGCLPQRLGPALLAEFPEIDHIVGVFGRDEISRVANHLVGGIREQRELFRPAPIKALDDRARLRLTPRHYAYLKISEGCDRTCTFCAIPKMRGKHVTKPMEMVVAEARELAGDGVRELILVAQDTTYYGLDLYGRLRLAELLRQLEAIDGIDWIRLLYLYPINFTDELIETIAGSAKILPYLDMPLQHISDPVLKRMQRRVNRAQTVELVEKLRNRIENLVLRTTFITGFPGETDAQFEELKQFVCDMEFERMGVFTYSLEPGTPAAKLDGHLPEDVKQARRDELMALQQSIAFRFGDSLVGYELDVLIDEEVEEGLWVGRAYCDAPDIDGVVYLRAGEALAEEQTVASGQGRRLAPGQMVPVEILARQDYDLIGEATGHDPSNRAVAEPTATQITLRLL</sequence>
<dbReference type="GO" id="GO:0046872">
    <property type="term" value="F:metal ion binding"/>
    <property type="evidence" value="ECO:0007669"/>
    <property type="project" value="UniProtKB-KW"/>
</dbReference>
<dbReference type="SFLD" id="SFLDF00274">
    <property type="entry name" value="ribosomal_protein_S12_methylth"/>
    <property type="match status" value="1"/>
</dbReference>
<keyword evidence="6 8" id="KW-0408">Iron</keyword>
<dbReference type="GO" id="GO:0005829">
    <property type="term" value="C:cytosol"/>
    <property type="evidence" value="ECO:0007669"/>
    <property type="project" value="TreeGrafter"/>
</dbReference>
<evidence type="ECO:0000259" key="11">
    <source>
        <dbReference type="PROSITE" id="PS51918"/>
    </source>
</evidence>
<dbReference type="SFLD" id="SFLDS00029">
    <property type="entry name" value="Radical_SAM"/>
    <property type="match status" value="1"/>
</dbReference>
<dbReference type="InterPro" id="IPR006638">
    <property type="entry name" value="Elp3/MiaA/NifB-like_rSAM"/>
</dbReference>
<dbReference type="FunFam" id="3.80.30.20:FF:000001">
    <property type="entry name" value="tRNA-2-methylthio-N(6)-dimethylallyladenosine synthase 2"/>
    <property type="match status" value="1"/>
</dbReference>
<keyword evidence="2 8" id="KW-0963">Cytoplasm</keyword>
<evidence type="ECO:0000256" key="7">
    <source>
        <dbReference type="ARBA" id="ARBA00023014"/>
    </source>
</evidence>
<protein>
    <recommendedName>
        <fullName evidence="8">Ribosomal protein uS12 methylthiotransferase RimO</fullName>
        <shortName evidence="8">uS12 MTTase</shortName>
        <shortName evidence="8">uS12 methylthiotransferase</shortName>
        <ecNumber evidence="8">2.8.4.4</ecNumber>
    </recommendedName>
    <alternativeName>
        <fullName evidence="8">Ribosomal protein uS12 (aspartate-C(3))-methylthiotransferase</fullName>
    </alternativeName>
    <alternativeName>
        <fullName evidence="8">Ribosome maturation factor RimO</fullName>
    </alternativeName>
</protein>
<dbReference type="InterPro" id="IPR012340">
    <property type="entry name" value="NA-bd_OB-fold"/>
</dbReference>
<dbReference type="InterPro" id="IPR038135">
    <property type="entry name" value="Methylthiotransferase_N_sf"/>
</dbReference>
<keyword evidence="7 8" id="KW-0411">Iron-sulfur</keyword>
<keyword evidence="5 8" id="KW-0479">Metal-binding</keyword>
<dbReference type="EC" id="2.8.4.4" evidence="8"/>
<evidence type="ECO:0000313" key="12">
    <source>
        <dbReference type="EMBL" id="HGT40511.1"/>
    </source>
</evidence>
<dbReference type="Gene3D" id="3.80.30.20">
    <property type="entry name" value="tm_1862 like domain"/>
    <property type="match status" value="1"/>
</dbReference>
<dbReference type="Gene3D" id="2.40.50.140">
    <property type="entry name" value="Nucleic acid-binding proteins"/>
    <property type="match status" value="1"/>
</dbReference>
<dbReference type="PROSITE" id="PS51449">
    <property type="entry name" value="MTTASE_N"/>
    <property type="match status" value="1"/>
</dbReference>
<dbReference type="Pfam" id="PF18693">
    <property type="entry name" value="TRAM_2"/>
    <property type="match status" value="1"/>
</dbReference>
<feature type="binding site" evidence="8">
    <location>
        <position position="57"/>
    </location>
    <ligand>
        <name>[4Fe-4S] cluster</name>
        <dbReference type="ChEBI" id="CHEBI:49883"/>
        <label>1</label>
    </ligand>
</feature>
<evidence type="ECO:0000256" key="5">
    <source>
        <dbReference type="ARBA" id="ARBA00022723"/>
    </source>
</evidence>
<feature type="binding site" evidence="8">
    <location>
        <position position="167"/>
    </location>
    <ligand>
        <name>[4Fe-4S] cluster</name>
        <dbReference type="ChEBI" id="CHEBI:49883"/>
        <label>2</label>
        <note>4Fe-4S-S-AdoMet</note>
    </ligand>
</feature>
<dbReference type="InterPro" id="IPR007197">
    <property type="entry name" value="rSAM"/>
</dbReference>
<dbReference type="PROSITE" id="PS51918">
    <property type="entry name" value="RADICAL_SAM"/>
    <property type="match status" value="1"/>
</dbReference>
<keyword evidence="12" id="KW-0689">Ribosomal protein</keyword>
<dbReference type="SFLD" id="SFLDG01061">
    <property type="entry name" value="methylthiotransferase"/>
    <property type="match status" value="1"/>
</dbReference>
<evidence type="ECO:0000256" key="2">
    <source>
        <dbReference type="ARBA" id="ARBA00022490"/>
    </source>
</evidence>
<dbReference type="InterPro" id="IPR005839">
    <property type="entry name" value="Methylthiotransferase"/>
</dbReference>